<dbReference type="Proteomes" id="UP000319103">
    <property type="component" value="Unassembled WGS sequence"/>
</dbReference>
<comment type="caution">
    <text evidence="1">The sequence shown here is derived from an EMBL/GenBank/DDBJ whole genome shotgun (WGS) entry which is preliminary data.</text>
</comment>
<keyword evidence="2" id="KW-1185">Reference proteome</keyword>
<protein>
    <submittedName>
        <fullName evidence="1">Uncharacterized protein</fullName>
    </submittedName>
</protein>
<sequence>MVEPTRAAFFDLRDRHRCHRSRRALRQAAERHRSAGDLLVLVAPRDILEQPHAAAEHGIAALGIGADLVVRPEPQQPACPEDDPAVVTVVEAIILLGLDASRCFGYVDHTDGLRTLSVVGNPRVVGPDPELTEHACSRGWPMLVEAASSGHPPDAP</sequence>
<name>A0A540W7G9_9ACTN</name>
<dbReference type="InterPro" id="IPR023214">
    <property type="entry name" value="HAD_sf"/>
</dbReference>
<reference evidence="1 2" key="1">
    <citation type="submission" date="2019-06" db="EMBL/GenBank/DDBJ databases">
        <title>Description of Kitasatospora acidophila sp. nov. isolated from pine grove soil, and reclassification of Streptomyces novaecaesareae to Kitasatospora novaeceasareae comb. nov.</title>
        <authorList>
            <person name="Kim M.J."/>
        </authorList>
    </citation>
    <scope>NUCLEOTIDE SEQUENCE [LARGE SCALE GENOMIC DNA]</scope>
    <source>
        <strain evidence="1 2">MMS16-CNU292</strain>
    </source>
</reference>
<dbReference type="EMBL" id="VIGB01000003">
    <property type="protein sequence ID" value="TQF04877.1"/>
    <property type="molecule type" value="Genomic_DNA"/>
</dbReference>
<evidence type="ECO:0000313" key="2">
    <source>
        <dbReference type="Proteomes" id="UP000319103"/>
    </source>
</evidence>
<dbReference type="Gene3D" id="3.40.50.1000">
    <property type="entry name" value="HAD superfamily/HAD-like"/>
    <property type="match status" value="1"/>
</dbReference>
<dbReference type="RefSeq" id="WP_141635430.1">
    <property type="nucleotide sequence ID" value="NZ_VIGB01000003.1"/>
</dbReference>
<dbReference type="OrthoDB" id="25607at2"/>
<gene>
    <name evidence="1" type="ORF">E6W39_24910</name>
</gene>
<proteinExistence type="predicted"/>
<dbReference type="AlphaFoldDB" id="A0A540W7G9"/>
<evidence type="ECO:0000313" key="1">
    <source>
        <dbReference type="EMBL" id="TQF04877.1"/>
    </source>
</evidence>
<accession>A0A540W7G9</accession>
<organism evidence="1 2">
    <name type="scientific">Kitasatospora acidiphila</name>
    <dbReference type="NCBI Taxonomy" id="2567942"/>
    <lineage>
        <taxon>Bacteria</taxon>
        <taxon>Bacillati</taxon>
        <taxon>Actinomycetota</taxon>
        <taxon>Actinomycetes</taxon>
        <taxon>Kitasatosporales</taxon>
        <taxon>Streptomycetaceae</taxon>
        <taxon>Kitasatospora</taxon>
    </lineage>
</organism>